<dbReference type="Proteomes" id="UP001597033">
    <property type="component" value="Unassembled WGS sequence"/>
</dbReference>
<evidence type="ECO:0000256" key="1">
    <source>
        <dbReference type="ARBA" id="ARBA00022553"/>
    </source>
</evidence>
<evidence type="ECO:0000259" key="3">
    <source>
        <dbReference type="PROSITE" id="PS50110"/>
    </source>
</evidence>
<feature type="modified residue" description="4-aspartylphosphate" evidence="2">
    <location>
        <position position="60"/>
    </location>
</feature>
<dbReference type="SUPFAM" id="SSF52172">
    <property type="entry name" value="CheY-like"/>
    <property type="match status" value="1"/>
</dbReference>
<reference evidence="5" key="1">
    <citation type="journal article" date="2019" name="Int. J. Syst. Evol. Microbiol.">
        <title>The Global Catalogue of Microorganisms (GCM) 10K type strain sequencing project: providing services to taxonomists for standard genome sequencing and annotation.</title>
        <authorList>
            <consortium name="The Broad Institute Genomics Platform"/>
            <consortium name="The Broad Institute Genome Sequencing Center for Infectious Disease"/>
            <person name="Wu L."/>
            <person name="Ma J."/>
        </authorList>
    </citation>
    <scope>NUCLEOTIDE SEQUENCE [LARGE SCALE GENOMIC DNA]</scope>
    <source>
        <strain evidence="5">CCUG 55854</strain>
    </source>
</reference>
<dbReference type="Pfam" id="PF00072">
    <property type="entry name" value="Response_reg"/>
    <property type="match status" value="1"/>
</dbReference>
<feature type="domain" description="Response regulatory" evidence="3">
    <location>
        <begin position="10"/>
        <end position="119"/>
    </location>
</feature>
<comment type="caution">
    <text evidence="4">The sequence shown here is derived from an EMBL/GenBank/DDBJ whole genome shotgun (WGS) entry which is preliminary data.</text>
</comment>
<dbReference type="RefSeq" id="WP_162378256.1">
    <property type="nucleotide sequence ID" value="NZ_JAYRDL010000015.1"/>
</dbReference>
<proteinExistence type="predicted"/>
<keyword evidence="5" id="KW-1185">Reference proteome</keyword>
<name>A0ABW3M2L9_9GAMM</name>
<dbReference type="EMBL" id="JBHTKN010000015">
    <property type="protein sequence ID" value="MFD1043844.1"/>
    <property type="molecule type" value="Genomic_DNA"/>
</dbReference>
<keyword evidence="1 2" id="KW-0597">Phosphoprotein</keyword>
<dbReference type="PANTHER" id="PTHR44591:SF21">
    <property type="entry name" value="TWO-COMPONENT RESPONSE REGULATOR"/>
    <property type="match status" value="1"/>
</dbReference>
<dbReference type="SMART" id="SM00448">
    <property type="entry name" value="REC"/>
    <property type="match status" value="1"/>
</dbReference>
<dbReference type="PANTHER" id="PTHR44591">
    <property type="entry name" value="STRESS RESPONSE REGULATOR PROTEIN 1"/>
    <property type="match status" value="1"/>
</dbReference>
<dbReference type="Gene3D" id="3.40.50.2300">
    <property type="match status" value="1"/>
</dbReference>
<accession>A0ABW3M2L9</accession>
<evidence type="ECO:0000313" key="4">
    <source>
        <dbReference type="EMBL" id="MFD1043844.1"/>
    </source>
</evidence>
<protein>
    <submittedName>
        <fullName evidence="4">Response regulator</fullName>
    </submittedName>
</protein>
<dbReference type="InterPro" id="IPR011006">
    <property type="entry name" value="CheY-like_superfamily"/>
</dbReference>
<dbReference type="InterPro" id="IPR050595">
    <property type="entry name" value="Bact_response_regulator"/>
</dbReference>
<evidence type="ECO:0000256" key="2">
    <source>
        <dbReference type="PROSITE-ProRule" id="PRU00169"/>
    </source>
</evidence>
<organism evidence="4 5">
    <name type="scientific">Pseudoxanthomonas kaohsiungensis</name>
    <dbReference type="NCBI Taxonomy" id="283923"/>
    <lineage>
        <taxon>Bacteria</taxon>
        <taxon>Pseudomonadati</taxon>
        <taxon>Pseudomonadota</taxon>
        <taxon>Gammaproteobacteria</taxon>
        <taxon>Lysobacterales</taxon>
        <taxon>Lysobacteraceae</taxon>
        <taxon>Pseudoxanthomonas</taxon>
    </lineage>
</organism>
<gene>
    <name evidence="4" type="ORF">ACFQ2N_15945</name>
</gene>
<evidence type="ECO:0000313" key="5">
    <source>
        <dbReference type="Proteomes" id="UP001597033"/>
    </source>
</evidence>
<dbReference type="PROSITE" id="PS50110">
    <property type="entry name" value="RESPONSE_REGULATORY"/>
    <property type="match status" value="1"/>
</dbReference>
<sequence length="122" mass="13083">MATSEPHKAVALVVDDEAGVRMCTADVLLDMGYEVVEADSAEDALRELERGLVPSLLITDHLMPGMSGSDLAREVRGRHPQAAVIVVSGYTDVQLEPGLVLLGKPFRLKELRDCVEAATARG</sequence>
<dbReference type="InterPro" id="IPR001789">
    <property type="entry name" value="Sig_transdc_resp-reg_receiver"/>
</dbReference>